<feature type="signal peptide" evidence="2">
    <location>
        <begin position="1"/>
        <end position="21"/>
    </location>
</feature>
<keyword evidence="4" id="KW-1185">Reference proteome</keyword>
<protein>
    <submittedName>
        <fullName evidence="3">Uncharacterized protein</fullName>
    </submittedName>
</protein>
<accession>A0AA42CDN3</accession>
<comment type="caution">
    <text evidence="3">The sequence shown here is derived from an EMBL/GenBank/DDBJ whole genome shotgun (WGS) entry which is preliminary data.</text>
</comment>
<dbReference type="Proteomes" id="UP001165679">
    <property type="component" value="Unassembled WGS sequence"/>
</dbReference>
<keyword evidence="2" id="KW-0732">Signal</keyword>
<organism evidence="3 4">
    <name type="scientific">Limobrevibacterium gyesilva</name>
    <dbReference type="NCBI Taxonomy" id="2991712"/>
    <lineage>
        <taxon>Bacteria</taxon>
        <taxon>Pseudomonadati</taxon>
        <taxon>Pseudomonadota</taxon>
        <taxon>Alphaproteobacteria</taxon>
        <taxon>Acetobacterales</taxon>
        <taxon>Acetobacteraceae</taxon>
        <taxon>Limobrevibacterium</taxon>
    </lineage>
</organism>
<name>A0AA42CDN3_9PROT</name>
<evidence type="ECO:0000313" key="3">
    <source>
        <dbReference type="EMBL" id="MCW3474124.1"/>
    </source>
</evidence>
<feature type="region of interest" description="Disordered" evidence="1">
    <location>
        <begin position="25"/>
        <end position="47"/>
    </location>
</feature>
<evidence type="ECO:0000256" key="1">
    <source>
        <dbReference type="SAM" id="MobiDB-lite"/>
    </source>
</evidence>
<reference evidence="3" key="1">
    <citation type="submission" date="2022-09" db="EMBL/GenBank/DDBJ databases">
        <title>Rhodovastum sp. nov. RN2-1 isolated from soil in Seongnam, South Korea.</title>
        <authorList>
            <person name="Le N.T."/>
        </authorList>
    </citation>
    <scope>NUCLEOTIDE SEQUENCE</scope>
    <source>
        <strain evidence="3">RN2-1</strain>
    </source>
</reference>
<sequence length="173" mass="17311">MRSIPAITATLLSLAAIPAGAQTLSPPPGSLGTVPTTAPAGAAPDMAQATAPERMLPLSNTPANITPGDTASVIAPPLPMPPVSADAPTRDFLMAARQALAAGRTGEAQEALERAESRALTRDVRPSLAGQPSEQPDVVLIGQARSALGAGDKAQTLTLIDQALKAGADAAAR</sequence>
<evidence type="ECO:0000256" key="2">
    <source>
        <dbReference type="SAM" id="SignalP"/>
    </source>
</evidence>
<reference evidence="3" key="2">
    <citation type="submission" date="2022-10" db="EMBL/GenBank/DDBJ databases">
        <authorList>
            <person name="Trinh H.N."/>
        </authorList>
    </citation>
    <scope>NUCLEOTIDE SEQUENCE</scope>
    <source>
        <strain evidence="3">RN2-1</strain>
    </source>
</reference>
<gene>
    <name evidence="3" type="ORF">OL599_05985</name>
</gene>
<dbReference type="RefSeq" id="WP_264712753.1">
    <property type="nucleotide sequence ID" value="NZ_JAPDNT010000003.1"/>
</dbReference>
<evidence type="ECO:0000313" key="4">
    <source>
        <dbReference type="Proteomes" id="UP001165679"/>
    </source>
</evidence>
<proteinExistence type="predicted"/>
<feature type="chain" id="PRO_5041440797" evidence="2">
    <location>
        <begin position="22"/>
        <end position="173"/>
    </location>
</feature>
<dbReference type="EMBL" id="JAPDNT010000003">
    <property type="protein sequence ID" value="MCW3474124.1"/>
    <property type="molecule type" value="Genomic_DNA"/>
</dbReference>
<feature type="compositionally biased region" description="Low complexity" evidence="1">
    <location>
        <begin position="33"/>
        <end position="47"/>
    </location>
</feature>
<dbReference type="AlphaFoldDB" id="A0AA42CDN3"/>